<feature type="compositionally biased region" description="Low complexity" evidence="1">
    <location>
        <begin position="1"/>
        <end position="25"/>
    </location>
</feature>
<sequence>MHQNTTRATRPATRRAATSRLSTGRPPTRRRAITLGALAALGAITAFAGSAHGATVDAGDYTRLPDGTNLAVLYYQHVEGKRLYRQGDQLSGNARLTAEVGILRAVRFVDVGDVTVIPQFLLPFGRLRSGGDLSGLSSANGIGDLIFAPTVHLMKDPERKRAFAITPWIYLPTGQYDRDKALNAFGENRWKLDMQAGYITPLSDKWTLDLVGDVVWYGRNSDFGGTGATMRQAVSYQAQAHLRYHVAAATHVAGMLSHEWGGETRVDGLGQGDDQRRTKGLLSIGHFVSPTVQLLGSYGRDFSVRTGLKEDHRFNLRLVKVF</sequence>
<reference evidence="3" key="1">
    <citation type="submission" date="2016-10" db="EMBL/GenBank/DDBJ databases">
        <authorList>
            <person name="Varghese N."/>
            <person name="Submissions S."/>
        </authorList>
    </citation>
    <scope>NUCLEOTIDE SEQUENCE [LARGE SCALE GENOMIC DNA]</scope>
    <source>
        <strain evidence="3">CGMCC 1.11014</strain>
    </source>
</reference>
<gene>
    <name evidence="2" type="ORF">SAMN05216552_105220</name>
</gene>
<dbReference type="Pfam" id="PF13557">
    <property type="entry name" value="Phenol_MetA_deg"/>
    <property type="match status" value="1"/>
</dbReference>
<organism evidence="2 3">
    <name type="scientific">Pseudoduganella namucuonensis</name>
    <dbReference type="NCBI Taxonomy" id="1035707"/>
    <lineage>
        <taxon>Bacteria</taxon>
        <taxon>Pseudomonadati</taxon>
        <taxon>Pseudomonadota</taxon>
        <taxon>Betaproteobacteria</taxon>
        <taxon>Burkholderiales</taxon>
        <taxon>Oxalobacteraceae</taxon>
        <taxon>Telluria group</taxon>
        <taxon>Pseudoduganella</taxon>
    </lineage>
</organism>
<dbReference type="RefSeq" id="WP_093560838.1">
    <property type="nucleotide sequence ID" value="NZ_FPBO01000052.1"/>
</dbReference>
<proteinExistence type="predicted"/>
<keyword evidence="3" id="KW-1185">Reference proteome</keyword>
<evidence type="ECO:0000256" key="1">
    <source>
        <dbReference type="SAM" id="MobiDB-lite"/>
    </source>
</evidence>
<dbReference type="Proteomes" id="UP000199391">
    <property type="component" value="Unassembled WGS sequence"/>
</dbReference>
<protein>
    <submittedName>
        <fullName evidence="2">Uncharacterized conserved protein</fullName>
    </submittedName>
</protein>
<dbReference type="EMBL" id="FPBO01000052">
    <property type="protein sequence ID" value="SFV16475.1"/>
    <property type="molecule type" value="Genomic_DNA"/>
</dbReference>
<name>A0A1I7M3I2_9BURK</name>
<evidence type="ECO:0000313" key="3">
    <source>
        <dbReference type="Proteomes" id="UP000199391"/>
    </source>
</evidence>
<dbReference type="AlphaFoldDB" id="A0A1I7M3I2"/>
<feature type="region of interest" description="Disordered" evidence="1">
    <location>
        <begin position="1"/>
        <end position="28"/>
    </location>
</feature>
<dbReference type="InterPro" id="IPR025737">
    <property type="entry name" value="FApF"/>
</dbReference>
<dbReference type="OrthoDB" id="191143at2"/>
<accession>A0A1I7M3I2</accession>
<evidence type="ECO:0000313" key="2">
    <source>
        <dbReference type="EMBL" id="SFV16475.1"/>
    </source>
</evidence>